<comment type="caution">
    <text evidence="1">The sequence shown here is derived from an EMBL/GenBank/DDBJ whole genome shotgun (WGS) entry which is preliminary data.</text>
</comment>
<evidence type="ECO:0000313" key="2">
    <source>
        <dbReference type="Proteomes" id="UP001141806"/>
    </source>
</evidence>
<proteinExistence type="predicted"/>
<organism evidence="1 2">
    <name type="scientific">Protea cynaroides</name>
    <dbReference type="NCBI Taxonomy" id="273540"/>
    <lineage>
        <taxon>Eukaryota</taxon>
        <taxon>Viridiplantae</taxon>
        <taxon>Streptophyta</taxon>
        <taxon>Embryophyta</taxon>
        <taxon>Tracheophyta</taxon>
        <taxon>Spermatophyta</taxon>
        <taxon>Magnoliopsida</taxon>
        <taxon>Proteales</taxon>
        <taxon>Proteaceae</taxon>
        <taxon>Protea</taxon>
    </lineage>
</organism>
<keyword evidence="2" id="KW-1185">Reference proteome</keyword>
<dbReference type="OrthoDB" id="10263919at2759"/>
<gene>
    <name evidence="1" type="ORF">NE237_002708</name>
</gene>
<reference evidence="1" key="1">
    <citation type="journal article" date="2023" name="Plant J.">
        <title>The genome of the king protea, Protea cynaroides.</title>
        <authorList>
            <person name="Chang J."/>
            <person name="Duong T.A."/>
            <person name="Schoeman C."/>
            <person name="Ma X."/>
            <person name="Roodt D."/>
            <person name="Barker N."/>
            <person name="Li Z."/>
            <person name="Van de Peer Y."/>
            <person name="Mizrachi E."/>
        </authorList>
    </citation>
    <scope>NUCLEOTIDE SEQUENCE</scope>
    <source>
        <tissue evidence="1">Young leaves</tissue>
    </source>
</reference>
<dbReference type="Proteomes" id="UP001141806">
    <property type="component" value="Unassembled WGS sequence"/>
</dbReference>
<name>A0A9Q0KG04_9MAGN</name>
<accession>A0A9Q0KG04</accession>
<dbReference type="EMBL" id="JAMYWD010000005">
    <property type="protein sequence ID" value="KAJ4969609.1"/>
    <property type="molecule type" value="Genomic_DNA"/>
</dbReference>
<dbReference type="AlphaFoldDB" id="A0A9Q0KG04"/>
<evidence type="ECO:0000313" key="1">
    <source>
        <dbReference type="EMBL" id="KAJ4969609.1"/>
    </source>
</evidence>
<sequence>MPMTAALRSSYRFPFLGLNAYHGHIEGFPPFSFFRWARLLSFNMDYLWFKGMVAVLAAKGVGSVLEVGAAHDNEKGNDGVGSVVGGKASCLRNFSLDVVLLDAFGHTMNKEMEEVASFLYADYGMHVEKPRDSEAPPSTSYDEIEYASYDRPSKLLYGSASFKLLISHVTKACCIVFICYAVQQR</sequence>
<protein>
    <submittedName>
        <fullName evidence="1">Uncharacterized protein</fullName>
    </submittedName>
</protein>